<dbReference type="SUPFAM" id="SSF56425">
    <property type="entry name" value="Succinate dehydrogenase/fumarate reductase flavoprotein, catalytic domain"/>
    <property type="match status" value="1"/>
</dbReference>
<evidence type="ECO:0000256" key="4">
    <source>
        <dbReference type="ARBA" id="ARBA00023002"/>
    </source>
</evidence>
<evidence type="ECO:0000256" key="1">
    <source>
        <dbReference type="ARBA" id="ARBA00001974"/>
    </source>
</evidence>
<dbReference type="PANTHER" id="PTHR43400">
    <property type="entry name" value="FUMARATE REDUCTASE"/>
    <property type="match status" value="1"/>
</dbReference>
<proteinExistence type="predicted"/>
<gene>
    <name evidence="6" type="ORF">EDC91_1011</name>
</gene>
<accession>A0A4R2FHB7</accession>
<comment type="caution">
    <text evidence="6">The sequence shown here is derived from an EMBL/GenBank/DDBJ whole genome shotgun (WGS) entry which is preliminary data.</text>
</comment>
<dbReference type="RefSeq" id="WP_133037285.1">
    <property type="nucleotide sequence ID" value="NZ_SLWF01000001.1"/>
</dbReference>
<dbReference type="SUPFAM" id="SSF51905">
    <property type="entry name" value="FAD/NAD(P)-binding domain"/>
    <property type="match status" value="1"/>
</dbReference>
<sequence>MNSRENNNHKEDIQTTDVVVIGAGASGTAAALAAKQQGVNVILLEKTATQMGAGTLAGGMFAADSKQQKEKHQQVDKAWLYKKYMEVSGGFMNTRLVRKIIDEAGATVDWLNDNGALMKLTDAGVGGAYAHIGDPATLHGYQEGGSVALKKLLNAYEKSGGKAYFSTPAKELIYDEKGQITGVLAEKEDGTQLKISSKAVIIATGGFGGNAKMLKQYIGTPFTMGEISQNKGDGIKMAWKAGAAERGINVTQYFWAKFSDTEMNKIVPIVGEKWWDLTNFTRYPNLRVNMDGKRFSDETDVTLYSVHGAELHMQPHETEFVIVDSGMLAKIAKSGTAAIESQYAKWKNHPFFYMEFNEPNDTKELLKQENTPYDYTKLLDPLVGTTQTVFKANSLKALAKNMGVNESNFVNSVEKYNDAIDSGKDLEYFSNTSRLIKVSTPPYYAVKFVARNLGTLGGVRINENIQAVDENDQPIKGLYVSGADAGGMYGKAYVDFEGGTLGFAYTSGRLAGINAGQYIKSLK</sequence>
<dbReference type="PANTHER" id="PTHR43400:SF7">
    <property type="entry name" value="FAD-DEPENDENT OXIDOREDUCTASE 2 FAD BINDING DOMAIN-CONTAINING PROTEIN"/>
    <property type="match status" value="1"/>
</dbReference>
<evidence type="ECO:0000256" key="3">
    <source>
        <dbReference type="ARBA" id="ARBA00022827"/>
    </source>
</evidence>
<dbReference type="Proteomes" id="UP000294832">
    <property type="component" value="Unassembled WGS sequence"/>
</dbReference>
<dbReference type="PRINTS" id="PR00411">
    <property type="entry name" value="PNDRDTASEI"/>
</dbReference>
<reference evidence="6 7" key="1">
    <citation type="submission" date="2019-03" db="EMBL/GenBank/DDBJ databases">
        <title>Freshwater and sediment microbial communities from various areas in North America, analyzing microbe dynamics in response to fracking.</title>
        <authorList>
            <person name="Lamendella R."/>
        </authorList>
    </citation>
    <scope>NUCLEOTIDE SEQUENCE [LARGE SCALE GENOMIC DNA]</scope>
    <source>
        <strain evidence="6 7">74A</strain>
    </source>
</reference>
<dbReference type="Gene3D" id="3.90.700.10">
    <property type="entry name" value="Succinate dehydrogenase/fumarate reductase flavoprotein, catalytic domain"/>
    <property type="match status" value="1"/>
</dbReference>
<evidence type="ECO:0000313" key="7">
    <source>
        <dbReference type="Proteomes" id="UP000294832"/>
    </source>
</evidence>
<protein>
    <submittedName>
        <fullName evidence="6">Fumarate reductase flavoprotein subunit</fullName>
    </submittedName>
</protein>
<evidence type="ECO:0000313" key="6">
    <source>
        <dbReference type="EMBL" id="TCN90532.1"/>
    </source>
</evidence>
<keyword evidence="3" id="KW-0274">FAD</keyword>
<organism evidence="6 7">
    <name type="scientific">Shewanella fodinae</name>
    <dbReference type="NCBI Taxonomy" id="552357"/>
    <lineage>
        <taxon>Bacteria</taxon>
        <taxon>Pseudomonadati</taxon>
        <taxon>Pseudomonadota</taxon>
        <taxon>Gammaproteobacteria</taxon>
        <taxon>Alteromonadales</taxon>
        <taxon>Shewanellaceae</taxon>
        <taxon>Shewanella</taxon>
    </lineage>
</organism>
<comment type="cofactor">
    <cofactor evidence="1">
        <name>FAD</name>
        <dbReference type="ChEBI" id="CHEBI:57692"/>
    </cofactor>
</comment>
<feature type="domain" description="FAD-dependent oxidoreductase 2 FAD-binding" evidence="5">
    <location>
        <begin position="17"/>
        <end position="493"/>
    </location>
</feature>
<keyword evidence="7" id="KW-1185">Reference proteome</keyword>
<keyword evidence="4" id="KW-0560">Oxidoreductase</keyword>
<dbReference type="OrthoDB" id="9813348at2"/>
<dbReference type="EMBL" id="SLWF01000001">
    <property type="protein sequence ID" value="TCN90532.1"/>
    <property type="molecule type" value="Genomic_DNA"/>
</dbReference>
<dbReference type="InterPro" id="IPR050315">
    <property type="entry name" value="FAD-oxidoreductase_2"/>
</dbReference>
<dbReference type="GO" id="GO:0016491">
    <property type="term" value="F:oxidoreductase activity"/>
    <property type="evidence" value="ECO:0007669"/>
    <property type="project" value="UniProtKB-KW"/>
</dbReference>
<evidence type="ECO:0000256" key="2">
    <source>
        <dbReference type="ARBA" id="ARBA00022630"/>
    </source>
</evidence>
<dbReference type="AlphaFoldDB" id="A0A4R2FHB7"/>
<dbReference type="Gene3D" id="3.50.50.60">
    <property type="entry name" value="FAD/NAD(P)-binding domain"/>
    <property type="match status" value="2"/>
</dbReference>
<keyword evidence="2" id="KW-0285">Flavoprotein</keyword>
<name>A0A4R2FHB7_9GAMM</name>
<dbReference type="Pfam" id="PF00890">
    <property type="entry name" value="FAD_binding_2"/>
    <property type="match status" value="1"/>
</dbReference>
<evidence type="ECO:0000259" key="5">
    <source>
        <dbReference type="Pfam" id="PF00890"/>
    </source>
</evidence>
<dbReference type="InterPro" id="IPR027477">
    <property type="entry name" value="Succ_DH/fumarate_Rdtase_cat_sf"/>
</dbReference>
<dbReference type="InterPro" id="IPR003953">
    <property type="entry name" value="FAD-dep_OxRdtase_2_FAD-bd"/>
</dbReference>
<dbReference type="InterPro" id="IPR036188">
    <property type="entry name" value="FAD/NAD-bd_sf"/>
</dbReference>